<name>A0A6B4JHU6_CLOBO</name>
<proteinExistence type="predicted"/>
<comment type="caution">
    <text evidence="1">The sequence shown here is derived from an EMBL/GenBank/DDBJ whole genome shotgun (WGS) entry which is preliminary data.</text>
</comment>
<dbReference type="AlphaFoldDB" id="A0A6B4JHU6"/>
<reference evidence="1 2" key="1">
    <citation type="submission" date="2019-04" db="EMBL/GenBank/DDBJ databases">
        <title>Genome sequencing of Clostridium botulinum Groups I-IV and Clostridium butyricum.</title>
        <authorList>
            <person name="Brunt J."/>
            <person name="Van Vliet A.H.M."/>
            <person name="Stringer S.C."/>
            <person name="Carter A.T."/>
            <person name="Peck M.W."/>
        </authorList>
    </citation>
    <scope>NUCLEOTIDE SEQUENCE [LARGE SCALE GENOMIC DNA]</scope>
    <source>
        <strain evidence="1 2">BL81</strain>
    </source>
</reference>
<gene>
    <name evidence="1" type="ORF">FDG31_15680</name>
</gene>
<evidence type="ECO:0000313" key="1">
    <source>
        <dbReference type="EMBL" id="NFV27573.1"/>
    </source>
</evidence>
<sequence length="102" mass="11909">MMEEHNILLNAREIEAKYHIPYNTIMKAKREGAITGVKIGAKYLFDEERVIKPWLGLEISTDKVMELKLENQKLKNKVEMYKNQYKIIKQLLDTLNGACNVI</sequence>
<protein>
    <submittedName>
        <fullName evidence="1">Uncharacterized protein</fullName>
    </submittedName>
</protein>
<evidence type="ECO:0000313" key="2">
    <source>
        <dbReference type="Proteomes" id="UP000486903"/>
    </source>
</evidence>
<organism evidence="1 2">
    <name type="scientific">Clostridium botulinum</name>
    <dbReference type="NCBI Taxonomy" id="1491"/>
    <lineage>
        <taxon>Bacteria</taxon>
        <taxon>Bacillati</taxon>
        <taxon>Bacillota</taxon>
        <taxon>Clostridia</taxon>
        <taxon>Eubacteriales</taxon>
        <taxon>Clostridiaceae</taxon>
        <taxon>Clostridium</taxon>
    </lineage>
</organism>
<dbReference type="Proteomes" id="UP000486903">
    <property type="component" value="Unassembled WGS sequence"/>
</dbReference>
<dbReference type="RefSeq" id="WP_003371379.1">
    <property type="nucleotide sequence ID" value="NZ_JACBBA010000001.1"/>
</dbReference>
<accession>A0A6B4JHU6</accession>
<dbReference type="EMBL" id="SXFB01000017">
    <property type="protein sequence ID" value="NFV27573.1"/>
    <property type="molecule type" value="Genomic_DNA"/>
</dbReference>